<feature type="compositionally biased region" description="Basic and acidic residues" evidence="1">
    <location>
        <begin position="22"/>
        <end position="37"/>
    </location>
</feature>
<protein>
    <recommendedName>
        <fullName evidence="3">Beta propeller domain-containing protein</fullName>
    </recommendedName>
</protein>
<dbReference type="Pfam" id="PF09826">
    <property type="entry name" value="Beta_propel"/>
    <property type="match status" value="2"/>
</dbReference>
<feature type="compositionally biased region" description="Low complexity" evidence="1">
    <location>
        <begin position="39"/>
        <end position="50"/>
    </location>
</feature>
<reference evidence="2" key="1">
    <citation type="submission" date="2021-01" db="EMBL/GenBank/DDBJ databases">
        <authorList>
            <person name="Corre E."/>
            <person name="Pelletier E."/>
            <person name="Niang G."/>
            <person name="Scheremetjew M."/>
            <person name="Finn R."/>
            <person name="Kale V."/>
            <person name="Holt S."/>
            <person name="Cochrane G."/>
            <person name="Meng A."/>
            <person name="Brown T."/>
            <person name="Cohen L."/>
        </authorList>
    </citation>
    <scope>NUCLEOTIDE SEQUENCE</scope>
    <source>
        <strain evidence="2">MM31A-1</strain>
    </source>
</reference>
<evidence type="ECO:0000256" key="1">
    <source>
        <dbReference type="SAM" id="MobiDB-lite"/>
    </source>
</evidence>
<feature type="region of interest" description="Disordered" evidence="1">
    <location>
        <begin position="1"/>
        <end position="106"/>
    </location>
</feature>
<dbReference type="AlphaFoldDB" id="A0A7S3VBD0"/>
<dbReference type="EMBL" id="HBIO01017704">
    <property type="protein sequence ID" value="CAE0468730.1"/>
    <property type="molecule type" value="Transcribed_RNA"/>
</dbReference>
<dbReference type="InterPro" id="IPR019198">
    <property type="entry name" value="Beta_propeller_containing"/>
</dbReference>
<evidence type="ECO:0000313" key="2">
    <source>
        <dbReference type="EMBL" id="CAE0468730.1"/>
    </source>
</evidence>
<proteinExistence type="predicted"/>
<feature type="compositionally biased region" description="Polar residues" evidence="1">
    <location>
        <begin position="83"/>
        <end position="99"/>
    </location>
</feature>
<accession>A0A7S3VBD0</accession>
<name>A0A7S3VBD0_9STRA</name>
<organism evidence="2">
    <name type="scientific">Chaetoceros debilis</name>
    <dbReference type="NCBI Taxonomy" id="122233"/>
    <lineage>
        <taxon>Eukaryota</taxon>
        <taxon>Sar</taxon>
        <taxon>Stramenopiles</taxon>
        <taxon>Ochrophyta</taxon>
        <taxon>Bacillariophyta</taxon>
        <taxon>Coscinodiscophyceae</taxon>
        <taxon>Chaetocerotophycidae</taxon>
        <taxon>Chaetocerotales</taxon>
        <taxon>Chaetocerotaceae</taxon>
        <taxon>Chaetoceros</taxon>
    </lineage>
</organism>
<evidence type="ECO:0008006" key="3">
    <source>
        <dbReference type="Google" id="ProtNLM"/>
    </source>
</evidence>
<sequence length="1014" mass="110858">MDASASEAEEYTLGKYNALPHNESEGVMKDEGVRDITENNTNTNTNTNNNFDTMIGDIEQQTPNKQPDPEPESALEAVVGQEPSKSTPSRSTGAARSTSGNGNVNRNGNLGAGAALANMPPLKKYGIIAVGIAALSGFVFGLTQIKSSDENKATGMRSGPPPAPQEINLKRLSYFDSSVLAGYADTNDANGVAVEGSGCESLKEDLYEAVEILTNATIDQNAISKFHNEWYFPCHMGRGGGMVCGMSSNMREDGDMIFMADGDMAIPEAMPMETVGAPMEDTGTSEGTTDESSFGTNNQVEGVDEADLVKSDGDYVFAAYGTQLVVWNSITGEKLSTTQMPTFDEDGNDLCTGKDVDSSNGGGGIYYSPPMIFEDVMIDVAVKEGTDTKPELDLEPTVYPCYMKRYSWSASNRYAKIQSMLLHEDRLLVIASVNDLVLYEDTKTPSEEHILQGYGQTRSFLYDISDGKIPSDGDSPLAFLASKDLTGRYQTARSLGQHGHIVTSSSLDMWRLDRQLSPWEKEFDPLEEEEYRSRAYEKSLVVGKEYVDMLLEELSDVFGDGEEAVCANIAKVALMVKPISSDGEDDTANRFPSFTSNTVLQTLTQVHSIDMLQVDVPNTVQEGVDLDLSDTTGGSDAAAAQTPLESTTAGAFFPITSYTSNIYASADKLVIAGESYEENDEGVWKEHTIFLVYDIVNGGSTTSPSAVGRVPGSLLNQFSMDHYVDGDVDYLRVATTTWGQWGVVDDIWQQTETSESSVYVMKMTSFGNENEDDDGGAMEIVGSVNEIGLGERIYAVRFVGVRGYVVTFRQIDPFYTLNLSDPTAPEVVGELKIPGFSNYLHPISDELILGLGQDADENGSTNGLQISLFDVSDFAKPKQVRKYTEDNKASSAAQYDHRAFRYLPESKLLILPLSTPHWSWDIEGIDAFDGFVVYDVDESKDFKQKFNISHFDSGERTCWGEDTLPSRSLVFNGDVTTLKGHKVYSSDLDTGEVQWDINLDKGREEGDGAYCMRW</sequence>
<gene>
    <name evidence="2" type="ORF">CDEB00056_LOCUS13583</name>
</gene>